<dbReference type="InterPro" id="IPR032466">
    <property type="entry name" value="Metal_Hydrolase"/>
</dbReference>
<feature type="domain" description="Amidohydrolase-related" evidence="2">
    <location>
        <begin position="280"/>
        <end position="400"/>
    </location>
</feature>
<dbReference type="SUPFAM" id="SSF51556">
    <property type="entry name" value="Metallo-dependent hydrolases"/>
    <property type="match status" value="1"/>
</dbReference>
<keyword evidence="4" id="KW-1185">Reference proteome</keyword>
<name>A0ABV7FPW3_9ALTE</name>
<evidence type="ECO:0000313" key="4">
    <source>
        <dbReference type="Proteomes" id="UP001595478"/>
    </source>
</evidence>
<dbReference type="InterPro" id="IPR051781">
    <property type="entry name" value="Metallo-dep_Hydrolase"/>
</dbReference>
<evidence type="ECO:0000256" key="1">
    <source>
        <dbReference type="SAM" id="SignalP"/>
    </source>
</evidence>
<dbReference type="RefSeq" id="WP_376919541.1">
    <property type="nucleotide sequence ID" value="NZ_JBHRSW010000010.1"/>
</dbReference>
<dbReference type="PANTHER" id="PTHR43135">
    <property type="entry name" value="ALPHA-D-RIBOSE 1-METHYLPHOSPHONATE 5-TRIPHOSPHATE DIPHOSPHATASE"/>
    <property type="match status" value="1"/>
</dbReference>
<dbReference type="InterPro" id="IPR006680">
    <property type="entry name" value="Amidohydro-rel"/>
</dbReference>
<reference evidence="4" key="1">
    <citation type="journal article" date="2019" name="Int. J. Syst. Evol. Microbiol.">
        <title>The Global Catalogue of Microorganisms (GCM) 10K type strain sequencing project: providing services to taxonomists for standard genome sequencing and annotation.</title>
        <authorList>
            <consortium name="The Broad Institute Genomics Platform"/>
            <consortium name="The Broad Institute Genome Sequencing Center for Infectious Disease"/>
            <person name="Wu L."/>
            <person name="Ma J."/>
        </authorList>
    </citation>
    <scope>NUCLEOTIDE SEQUENCE [LARGE SCALE GENOMIC DNA]</scope>
    <source>
        <strain evidence="4">KCTC 52473</strain>
    </source>
</reference>
<keyword evidence="1" id="KW-0732">Signal</keyword>
<feature type="chain" id="PRO_5045297510" evidence="1">
    <location>
        <begin position="20"/>
        <end position="433"/>
    </location>
</feature>
<sequence>MKKWMLVVGTMLFSFVATAKPIAIVGGTVHTMGPMGTLENAVVLIDDGKIVLITSKSAVPDDYILIDASGKIVTPGLFGALTSLGLVEVGMSAGSIDSSVVHGEERANPVSSVGAALDVQYGFNPDSTLIPISRVEGITAAATGISRGDYMFNGQGAIVSLSGHFDSLIKTNAFMHVDVSSNVSDSHGGSRAALWVSIEQSFAEAASIRKVSGFAAYMPRMEWHGMTTRPDAEALLSVLNGNMPLLFTADRAADILQVVKFKERNPSINVVLVNAVEAWRVAEALAQADIPVILNPENNLPGGFDQLGATLTNAARLHTAGVQVSIGMETHNIRLATQHAGNAVANGLPWHAGLASLTINPARIYGVDELLGSLEPGKQADVVVWSGDPLEVTSHAEVVFIKGEQMSNETRQHKLRDRYMKLNQQTPMTHVRP</sequence>
<protein>
    <submittedName>
        <fullName evidence="3">Amidohydrolase family protein</fullName>
    </submittedName>
</protein>
<dbReference type="Gene3D" id="2.30.40.10">
    <property type="entry name" value="Urease, subunit C, domain 1"/>
    <property type="match status" value="1"/>
</dbReference>
<dbReference type="Proteomes" id="UP001595478">
    <property type="component" value="Unassembled WGS sequence"/>
</dbReference>
<comment type="caution">
    <text evidence="3">The sequence shown here is derived from an EMBL/GenBank/DDBJ whole genome shotgun (WGS) entry which is preliminary data.</text>
</comment>
<dbReference type="EMBL" id="JBHRSW010000010">
    <property type="protein sequence ID" value="MFC3121404.1"/>
    <property type="molecule type" value="Genomic_DNA"/>
</dbReference>
<gene>
    <name evidence="3" type="ORF">ACFOHL_07205</name>
</gene>
<evidence type="ECO:0000259" key="2">
    <source>
        <dbReference type="Pfam" id="PF01979"/>
    </source>
</evidence>
<proteinExistence type="predicted"/>
<accession>A0ABV7FPW3</accession>
<dbReference type="Gene3D" id="3.20.20.140">
    <property type="entry name" value="Metal-dependent hydrolases"/>
    <property type="match status" value="1"/>
</dbReference>
<dbReference type="PANTHER" id="PTHR43135:SF3">
    <property type="entry name" value="ALPHA-D-RIBOSE 1-METHYLPHOSPHONATE 5-TRIPHOSPHATE DIPHOSPHATASE"/>
    <property type="match status" value="1"/>
</dbReference>
<dbReference type="InterPro" id="IPR011059">
    <property type="entry name" value="Metal-dep_hydrolase_composite"/>
</dbReference>
<evidence type="ECO:0000313" key="3">
    <source>
        <dbReference type="EMBL" id="MFC3121404.1"/>
    </source>
</evidence>
<organism evidence="3 4">
    <name type="scientific">Agaribacter flavus</name>
    <dbReference type="NCBI Taxonomy" id="1902781"/>
    <lineage>
        <taxon>Bacteria</taxon>
        <taxon>Pseudomonadati</taxon>
        <taxon>Pseudomonadota</taxon>
        <taxon>Gammaproteobacteria</taxon>
        <taxon>Alteromonadales</taxon>
        <taxon>Alteromonadaceae</taxon>
        <taxon>Agaribacter</taxon>
    </lineage>
</organism>
<dbReference type="Pfam" id="PF01979">
    <property type="entry name" value="Amidohydro_1"/>
    <property type="match status" value="1"/>
</dbReference>
<dbReference type="SUPFAM" id="SSF51338">
    <property type="entry name" value="Composite domain of metallo-dependent hydrolases"/>
    <property type="match status" value="1"/>
</dbReference>
<feature type="signal peptide" evidence="1">
    <location>
        <begin position="1"/>
        <end position="19"/>
    </location>
</feature>